<reference evidence="16 18" key="2">
    <citation type="submission" date="2018-11" db="EMBL/GenBank/DDBJ databases">
        <authorList>
            <consortium name="Pathogen Informatics"/>
        </authorList>
    </citation>
    <scope>NUCLEOTIDE SEQUENCE [LARGE SCALE GENOMIC DNA]</scope>
</reference>
<name>A0A0N4ULV0_DRAME</name>
<evidence type="ECO:0000256" key="2">
    <source>
        <dbReference type="ARBA" id="ARBA00005189"/>
    </source>
</evidence>
<keyword evidence="9 14" id="KW-0472">Membrane</keyword>
<comment type="pathway">
    <text evidence="2">Lipid metabolism.</text>
</comment>
<evidence type="ECO:0000256" key="10">
    <source>
        <dbReference type="ARBA" id="ARBA00023209"/>
    </source>
</evidence>
<evidence type="ECO:0000259" key="15">
    <source>
        <dbReference type="SMART" id="SM00563"/>
    </source>
</evidence>
<feature type="transmembrane region" description="Helical" evidence="14">
    <location>
        <begin position="80"/>
        <end position="98"/>
    </location>
</feature>
<sequence>MYSYTIIERVKTETIHEKLHNFDEHTGKRNIVKLVVDDSFDFVMAGIEAIIDDQITKSFRAEELASWNLLTRTSFTYTHINWKLTFLWIAGFLFRYFFLFPIRFVTFFVGFSLMALLTFIIGFIPNKRIKSFLNHHAMCMCMRILARSISAIIRFKNRENRAVKSGICVANHTSPTDVLILSCDNCYAMIGQRQEGMLGLMQQLLSRSADHIWFERTEANDRRKVIQRLQDHVDDPNKLPILIFPEGTCINNTSVMMFKKGSFEVVGSTIYPIAMKYDSRLGDAFWNSSEQSYGEYLFQMMTSWAITCDVWYLPAISRMDGESAIDFARRVKHTIAEKGGLVDLEWDGQLKRTKVPPKLIAEHQRLYWGYLSNLASFSGSSES</sequence>
<comment type="similarity">
    <text evidence="3">Belongs to the 1-acyl-sn-glycerol-3-phosphate acyltransferase family.</text>
</comment>
<feature type="domain" description="Phospholipid/glycerol acyltransferase" evidence="15">
    <location>
        <begin position="166"/>
        <end position="278"/>
    </location>
</feature>
<dbReference type="GO" id="GO:0005783">
    <property type="term" value="C:endoplasmic reticulum"/>
    <property type="evidence" value="ECO:0007669"/>
    <property type="project" value="TreeGrafter"/>
</dbReference>
<keyword evidence="18" id="KW-1185">Reference proteome</keyword>
<evidence type="ECO:0000256" key="5">
    <source>
        <dbReference type="ARBA" id="ARBA00022679"/>
    </source>
</evidence>
<dbReference type="Proteomes" id="UP000274756">
    <property type="component" value="Unassembled WGS sequence"/>
</dbReference>
<evidence type="ECO:0000256" key="9">
    <source>
        <dbReference type="ARBA" id="ARBA00023136"/>
    </source>
</evidence>
<keyword evidence="8" id="KW-0443">Lipid metabolism</keyword>
<evidence type="ECO:0000313" key="19">
    <source>
        <dbReference type="WBParaSite" id="DME_0000879201-mRNA-1"/>
    </source>
</evidence>
<evidence type="ECO:0000256" key="6">
    <source>
        <dbReference type="ARBA" id="ARBA00022692"/>
    </source>
</evidence>
<dbReference type="GO" id="GO:0008654">
    <property type="term" value="P:phospholipid biosynthetic process"/>
    <property type="evidence" value="ECO:0007669"/>
    <property type="project" value="UniProtKB-KW"/>
</dbReference>
<dbReference type="GO" id="GO:0004366">
    <property type="term" value="F:glycerol-3-phosphate O-acyltransferase activity"/>
    <property type="evidence" value="ECO:0007669"/>
    <property type="project" value="TreeGrafter"/>
</dbReference>
<dbReference type="PANTHER" id="PTHR23063">
    <property type="entry name" value="PHOSPHOLIPID ACYLTRANSFERASE"/>
    <property type="match status" value="1"/>
</dbReference>
<dbReference type="GO" id="GO:0019432">
    <property type="term" value="P:triglyceride biosynthetic process"/>
    <property type="evidence" value="ECO:0007669"/>
    <property type="project" value="TreeGrafter"/>
</dbReference>
<evidence type="ECO:0000256" key="12">
    <source>
        <dbReference type="ARBA" id="ARBA00023315"/>
    </source>
</evidence>
<dbReference type="SMART" id="SM00563">
    <property type="entry name" value="PlsC"/>
    <property type="match status" value="1"/>
</dbReference>
<comment type="subcellular location">
    <subcellularLocation>
        <location evidence="1">Membrane</location>
    </subcellularLocation>
</comment>
<keyword evidence="6 14" id="KW-0812">Transmembrane</keyword>
<dbReference type="Pfam" id="PF01553">
    <property type="entry name" value="Acyltransferase"/>
    <property type="match status" value="1"/>
</dbReference>
<evidence type="ECO:0000256" key="7">
    <source>
        <dbReference type="ARBA" id="ARBA00022989"/>
    </source>
</evidence>
<keyword evidence="5" id="KW-0808">Transferase</keyword>
<evidence type="ECO:0000256" key="4">
    <source>
        <dbReference type="ARBA" id="ARBA00022516"/>
    </source>
</evidence>
<comment type="pathway">
    <text evidence="13">Phospholipid metabolism.</text>
</comment>
<keyword evidence="11" id="KW-1208">Phospholipid metabolism</keyword>
<dbReference type="InterPro" id="IPR045252">
    <property type="entry name" value="LPCAT1-like"/>
</dbReference>
<evidence type="ECO:0000256" key="8">
    <source>
        <dbReference type="ARBA" id="ARBA00023098"/>
    </source>
</evidence>
<dbReference type="OrthoDB" id="10051137at2759"/>
<evidence type="ECO:0000256" key="1">
    <source>
        <dbReference type="ARBA" id="ARBA00004370"/>
    </source>
</evidence>
<evidence type="ECO:0000313" key="17">
    <source>
        <dbReference type="Proteomes" id="UP000038040"/>
    </source>
</evidence>
<proteinExistence type="inferred from homology"/>
<dbReference type="Proteomes" id="UP000038040">
    <property type="component" value="Unplaced"/>
</dbReference>
<evidence type="ECO:0000256" key="14">
    <source>
        <dbReference type="SAM" id="Phobius"/>
    </source>
</evidence>
<organism evidence="17 19">
    <name type="scientific">Dracunculus medinensis</name>
    <name type="common">Guinea worm</name>
    <dbReference type="NCBI Taxonomy" id="318479"/>
    <lineage>
        <taxon>Eukaryota</taxon>
        <taxon>Metazoa</taxon>
        <taxon>Ecdysozoa</taxon>
        <taxon>Nematoda</taxon>
        <taxon>Chromadorea</taxon>
        <taxon>Rhabditida</taxon>
        <taxon>Spirurina</taxon>
        <taxon>Dracunculoidea</taxon>
        <taxon>Dracunculidae</taxon>
        <taxon>Dracunculus</taxon>
    </lineage>
</organism>
<evidence type="ECO:0000256" key="3">
    <source>
        <dbReference type="ARBA" id="ARBA00008655"/>
    </source>
</evidence>
<keyword evidence="7 14" id="KW-1133">Transmembrane helix</keyword>
<keyword evidence="10" id="KW-0594">Phospholipid biosynthesis</keyword>
<evidence type="ECO:0000313" key="18">
    <source>
        <dbReference type="Proteomes" id="UP000274756"/>
    </source>
</evidence>
<dbReference type="GO" id="GO:0016020">
    <property type="term" value="C:membrane"/>
    <property type="evidence" value="ECO:0007669"/>
    <property type="project" value="UniProtKB-SubCell"/>
</dbReference>
<accession>A0A0N4ULV0</accession>
<gene>
    <name evidence="16" type="ORF">DME_LOCUS10480</name>
</gene>
<evidence type="ECO:0000256" key="13">
    <source>
        <dbReference type="ARBA" id="ARBA00025707"/>
    </source>
</evidence>
<dbReference type="AlphaFoldDB" id="A0A0N4ULV0"/>
<dbReference type="InterPro" id="IPR002123">
    <property type="entry name" value="Plipid/glycerol_acylTrfase"/>
</dbReference>
<dbReference type="SUPFAM" id="SSF69593">
    <property type="entry name" value="Glycerol-3-phosphate (1)-acyltransferase"/>
    <property type="match status" value="1"/>
</dbReference>
<dbReference type="WBParaSite" id="DME_0000879201-mRNA-1">
    <property type="protein sequence ID" value="DME_0000879201-mRNA-1"/>
    <property type="gene ID" value="DME_0000879201"/>
</dbReference>
<dbReference type="STRING" id="318479.A0A0N4ULV0"/>
<protein>
    <submittedName>
        <fullName evidence="19">PlsC domain-containing protein</fullName>
    </submittedName>
</protein>
<dbReference type="EMBL" id="UYYG01001219">
    <property type="protein sequence ID" value="VDN60507.1"/>
    <property type="molecule type" value="Genomic_DNA"/>
</dbReference>
<dbReference type="PANTHER" id="PTHR23063:SF53">
    <property type="entry name" value="PHOSPHOLIPID_GLYCEROL ACYLTRANSFERASE DOMAIN-CONTAINING PROTEIN"/>
    <property type="match status" value="1"/>
</dbReference>
<dbReference type="CDD" id="cd07991">
    <property type="entry name" value="LPLAT_LPCAT1-like"/>
    <property type="match status" value="1"/>
</dbReference>
<keyword evidence="12" id="KW-0012">Acyltransferase</keyword>
<reference evidence="19" key="1">
    <citation type="submission" date="2017-02" db="UniProtKB">
        <authorList>
            <consortium name="WormBaseParasite"/>
        </authorList>
    </citation>
    <scope>IDENTIFICATION</scope>
</reference>
<feature type="transmembrane region" description="Helical" evidence="14">
    <location>
        <begin position="104"/>
        <end position="124"/>
    </location>
</feature>
<keyword evidence="4" id="KW-0444">Lipid biosynthesis</keyword>
<evidence type="ECO:0000256" key="11">
    <source>
        <dbReference type="ARBA" id="ARBA00023264"/>
    </source>
</evidence>
<evidence type="ECO:0000313" key="16">
    <source>
        <dbReference type="EMBL" id="VDN60507.1"/>
    </source>
</evidence>